<keyword evidence="10" id="KW-1185">Reference proteome</keyword>
<dbReference type="InterPro" id="IPR041542">
    <property type="entry name" value="GH43_C2"/>
</dbReference>
<dbReference type="InterPro" id="IPR006710">
    <property type="entry name" value="Glyco_hydro_43"/>
</dbReference>
<name>A0A2T0SAF4_9BACT</name>
<comment type="caution">
    <text evidence="9">The sequence shown here is derived from an EMBL/GenBank/DDBJ whole genome shotgun (WGS) entry which is preliminary data.</text>
</comment>
<dbReference type="Pfam" id="PF17851">
    <property type="entry name" value="GH43_C2"/>
    <property type="match status" value="1"/>
</dbReference>
<accession>A0A2T0SAF4</accession>
<evidence type="ECO:0000313" key="10">
    <source>
        <dbReference type="Proteomes" id="UP000238375"/>
    </source>
</evidence>
<keyword evidence="7" id="KW-0732">Signal</keyword>
<evidence type="ECO:0000256" key="2">
    <source>
        <dbReference type="ARBA" id="ARBA00022801"/>
    </source>
</evidence>
<evidence type="ECO:0000259" key="8">
    <source>
        <dbReference type="Pfam" id="PF17851"/>
    </source>
</evidence>
<dbReference type="RefSeq" id="WP_106139977.1">
    <property type="nucleotide sequence ID" value="NZ_PVTE01000024.1"/>
</dbReference>
<protein>
    <submittedName>
        <fullName evidence="9">Beta-xylosidase</fullName>
    </submittedName>
</protein>
<keyword evidence="2 6" id="KW-0378">Hydrolase</keyword>
<dbReference type="Gene3D" id="2.60.120.200">
    <property type="match status" value="1"/>
</dbReference>
<dbReference type="InterPro" id="IPR051795">
    <property type="entry name" value="Glycosyl_Hydrlase_43"/>
</dbReference>
<evidence type="ECO:0000256" key="4">
    <source>
        <dbReference type="PIRSR" id="PIRSR606710-1"/>
    </source>
</evidence>
<dbReference type="SUPFAM" id="SSF49899">
    <property type="entry name" value="Concanavalin A-like lectins/glucanases"/>
    <property type="match status" value="1"/>
</dbReference>
<evidence type="ECO:0000256" key="3">
    <source>
        <dbReference type="ARBA" id="ARBA00023295"/>
    </source>
</evidence>
<organism evidence="9 10">
    <name type="scientific">Spirosoma oryzae</name>
    <dbReference type="NCBI Taxonomy" id="1469603"/>
    <lineage>
        <taxon>Bacteria</taxon>
        <taxon>Pseudomonadati</taxon>
        <taxon>Bacteroidota</taxon>
        <taxon>Cytophagia</taxon>
        <taxon>Cytophagales</taxon>
        <taxon>Cytophagaceae</taxon>
        <taxon>Spirosoma</taxon>
    </lineage>
</organism>
<dbReference type="GO" id="GO:0004553">
    <property type="term" value="F:hydrolase activity, hydrolyzing O-glycosyl compounds"/>
    <property type="evidence" value="ECO:0007669"/>
    <property type="project" value="InterPro"/>
</dbReference>
<dbReference type="GO" id="GO:0005975">
    <property type="term" value="P:carbohydrate metabolic process"/>
    <property type="evidence" value="ECO:0007669"/>
    <property type="project" value="InterPro"/>
</dbReference>
<keyword evidence="3 6" id="KW-0326">Glycosidase</keyword>
<dbReference type="AlphaFoldDB" id="A0A2T0SAF4"/>
<feature type="site" description="Important for catalytic activity, responsible for pKa modulation of the active site Glu and correct orientation of both the proton donor and substrate" evidence="5">
    <location>
        <position position="168"/>
    </location>
</feature>
<feature type="active site" description="Proton donor" evidence="4">
    <location>
        <position position="226"/>
    </location>
</feature>
<feature type="chain" id="PRO_5015742985" evidence="7">
    <location>
        <begin position="21"/>
        <end position="567"/>
    </location>
</feature>
<dbReference type="Proteomes" id="UP000238375">
    <property type="component" value="Unassembled WGS sequence"/>
</dbReference>
<dbReference type="SUPFAM" id="SSF75005">
    <property type="entry name" value="Arabinanase/levansucrase/invertase"/>
    <property type="match status" value="1"/>
</dbReference>
<proteinExistence type="inferred from homology"/>
<evidence type="ECO:0000256" key="7">
    <source>
        <dbReference type="SAM" id="SignalP"/>
    </source>
</evidence>
<dbReference type="EMBL" id="PVTE01000024">
    <property type="protein sequence ID" value="PRY30398.1"/>
    <property type="molecule type" value="Genomic_DNA"/>
</dbReference>
<dbReference type="InterPro" id="IPR023296">
    <property type="entry name" value="Glyco_hydro_beta-prop_sf"/>
</dbReference>
<evidence type="ECO:0000256" key="1">
    <source>
        <dbReference type="ARBA" id="ARBA00009865"/>
    </source>
</evidence>
<comment type="similarity">
    <text evidence="1 6">Belongs to the glycosyl hydrolase 43 family.</text>
</comment>
<gene>
    <name evidence="9" type="ORF">CLV58_12419</name>
</gene>
<feature type="active site" description="Proton acceptor" evidence="4">
    <location>
        <position position="60"/>
    </location>
</feature>
<reference evidence="9 10" key="1">
    <citation type="submission" date="2018-03" db="EMBL/GenBank/DDBJ databases">
        <title>Genomic Encyclopedia of Archaeal and Bacterial Type Strains, Phase II (KMG-II): from individual species to whole genera.</title>
        <authorList>
            <person name="Goeker M."/>
        </authorList>
    </citation>
    <scope>NUCLEOTIDE SEQUENCE [LARGE SCALE GENOMIC DNA]</scope>
    <source>
        <strain evidence="9 10">DSM 28354</strain>
    </source>
</reference>
<dbReference type="InterPro" id="IPR013320">
    <property type="entry name" value="ConA-like_dom_sf"/>
</dbReference>
<evidence type="ECO:0000256" key="6">
    <source>
        <dbReference type="RuleBase" id="RU361187"/>
    </source>
</evidence>
<sequence>MNTATSLIFSVALVLSKLGAAQQLPVVKPASTTVANAPVWIPDRGDGTYKNPVLNADYSDPDVIRVGRDYYLTASSFHCMPGLPILHSRDLVNWRLIGHALTKQLPADFFDVPQHAYGVWAPTMRFHNGEFVIYWGDPDHGVYVVKARQPTGPWSAPVLMLPGIGIIDPCPFWDDNGQAYLVHAWAASRAGINSVLTLRRMSPDGMAVLDEGKHVFDGHDQHHTLEGPKLYKRNGYYYLLAPAGGVATGWQLALRSKNIYGPYEAKIVLEQGKTAINGPHQGAWIDVPTATGRPGEDWFIHFQDAGAYGRVLHLQPLRWVNDWPLMGQDQDGNGVGEPVATYRKPAVGQRVAITVPASSDEFDTDTLGLQWQWQANPRVTWSALMRGKQSLRLFAIPQPDKAVNLWPTPNLLLQKFPAPDFMATAPVKLTVEWDTPGKSAGLVVMGNDYGYLSISRDSTGYKLRQVFCKDAMNQSPEQIVAEQSLPTGMAYLRVQVTGPDATCQFSYSLDGQTYRPIGKSFNAQQEKWTSAKVGLFCTSQRGVRTGSYADIDWFRIEPVSAAGSTRP</sequence>
<dbReference type="OrthoDB" id="9801455at2"/>
<feature type="domain" description="Beta-xylosidase C-terminal Concanavalin A-like" evidence="8">
    <location>
        <begin position="359"/>
        <end position="557"/>
    </location>
</feature>
<dbReference type="PANTHER" id="PTHR42812">
    <property type="entry name" value="BETA-XYLOSIDASE"/>
    <property type="match status" value="1"/>
</dbReference>
<dbReference type="Pfam" id="PF04616">
    <property type="entry name" value="Glyco_hydro_43"/>
    <property type="match status" value="1"/>
</dbReference>
<evidence type="ECO:0000313" key="9">
    <source>
        <dbReference type="EMBL" id="PRY30398.1"/>
    </source>
</evidence>
<dbReference type="CDD" id="cd09001">
    <property type="entry name" value="GH43_FsAxh1-like"/>
    <property type="match status" value="1"/>
</dbReference>
<feature type="signal peptide" evidence="7">
    <location>
        <begin position="1"/>
        <end position="20"/>
    </location>
</feature>
<dbReference type="PANTHER" id="PTHR42812:SF12">
    <property type="entry name" value="BETA-XYLOSIDASE-RELATED"/>
    <property type="match status" value="1"/>
</dbReference>
<dbReference type="Gene3D" id="2.115.10.20">
    <property type="entry name" value="Glycosyl hydrolase domain, family 43"/>
    <property type="match status" value="1"/>
</dbReference>
<evidence type="ECO:0000256" key="5">
    <source>
        <dbReference type="PIRSR" id="PIRSR606710-2"/>
    </source>
</evidence>